<evidence type="ECO:0000313" key="2">
    <source>
        <dbReference type="Proteomes" id="UP001372338"/>
    </source>
</evidence>
<gene>
    <name evidence="1" type="ORF">RIF29_14467</name>
</gene>
<organism evidence="1 2">
    <name type="scientific">Crotalaria pallida</name>
    <name type="common">Smooth rattlebox</name>
    <name type="synonym">Crotalaria striata</name>
    <dbReference type="NCBI Taxonomy" id="3830"/>
    <lineage>
        <taxon>Eukaryota</taxon>
        <taxon>Viridiplantae</taxon>
        <taxon>Streptophyta</taxon>
        <taxon>Embryophyta</taxon>
        <taxon>Tracheophyta</taxon>
        <taxon>Spermatophyta</taxon>
        <taxon>Magnoliopsida</taxon>
        <taxon>eudicotyledons</taxon>
        <taxon>Gunneridae</taxon>
        <taxon>Pentapetalae</taxon>
        <taxon>rosids</taxon>
        <taxon>fabids</taxon>
        <taxon>Fabales</taxon>
        <taxon>Fabaceae</taxon>
        <taxon>Papilionoideae</taxon>
        <taxon>50 kb inversion clade</taxon>
        <taxon>genistoids sensu lato</taxon>
        <taxon>core genistoids</taxon>
        <taxon>Crotalarieae</taxon>
        <taxon>Crotalaria</taxon>
    </lineage>
</organism>
<dbReference type="GO" id="GO:0048586">
    <property type="term" value="P:regulation of long-day photoperiodism, flowering"/>
    <property type="evidence" value="ECO:0007669"/>
    <property type="project" value="TreeGrafter"/>
</dbReference>
<comment type="caution">
    <text evidence="1">The sequence shown here is derived from an EMBL/GenBank/DDBJ whole genome shotgun (WGS) entry which is preliminary data.</text>
</comment>
<dbReference type="GO" id="GO:0006950">
    <property type="term" value="P:response to stress"/>
    <property type="evidence" value="ECO:0007669"/>
    <property type="project" value="TreeGrafter"/>
</dbReference>
<dbReference type="AlphaFoldDB" id="A0AAN9FHN9"/>
<dbReference type="GO" id="GO:0042752">
    <property type="term" value="P:regulation of circadian rhythm"/>
    <property type="evidence" value="ECO:0007669"/>
    <property type="project" value="TreeGrafter"/>
</dbReference>
<reference evidence="1 2" key="1">
    <citation type="submission" date="2024-01" db="EMBL/GenBank/DDBJ databases">
        <title>The genomes of 5 underutilized Papilionoideae crops provide insights into root nodulation and disease resistanc.</title>
        <authorList>
            <person name="Yuan L."/>
        </authorList>
    </citation>
    <scope>NUCLEOTIDE SEQUENCE [LARGE SCALE GENOMIC DNA]</scope>
    <source>
        <strain evidence="1">ZHUSHIDOU_FW_LH</strain>
        <tissue evidence="1">Leaf</tissue>
    </source>
</reference>
<dbReference type="EMBL" id="JAYWIO010000003">
    <property type="protein sequence ID" value="KAK7273418.1"/>
    <property type="molecule type" value="Genomic_DNA"/>
</dbReference>
<dbReference type="InterPro" id="IPR026211">
    <property type="entry name" value="GIGANTEA"/>
</dbReference>
<dbReference type="Proteomes" id="UP001372338">
    <property type="component" value="Unassembled WGS sequence"/>
</dbReference>
<dbReference type="PRINTS" id="PR02081">
    <property type="entry name" value="GIGANTEA"/>
</dbReference>
<keyword evidence="2" id="KW-1185">Reference proteome</keyword>
<accession>A0AAN9FHN9</accession>
<proteinExistence type="predicted"/>
<dbReference type="GO" id="GO:0005634">
    <property type="term" value="C:nucleus"/>
    <property type="evidence" value="ECO:0007669"/>
    <property type="project" value="TreeGrafter"/>
</dbReference>
<evidence type="ECO:0000313" key="1">
    <source>
        <dbReference type="EMBL" id="KAK7273418.1"/>
    </source>
</evidence>
<dbReference type="PANTHER" id="PTHR36319:SF1">
    <property type="entry name" value="PROTEIN GIGANTEA"/>
    <property type="match status" value="1"/>
</dbReference>
<sequence>MHCNCGCSISNRRADLGSIPIGNCDRSHALTGDSLDRESSHNSLMQQEKKPIRPLTPWITDTLLAASLGIKSDYFRWCSGVMGKYAAGELKPPTIVLHCPPHHAATTTPRRTAQLSLCLGFFAQQDTLLKSRFFSIGVLRLESRFFAMVSLFSIVALSPFGFFNSFSSSSLCSPLGTNTTVAFLSPLVVASVYQNHLKEPQPTRIILPTKGDRHLKLATLVTHWLVVGSRSGGQWTKYKFYEGVVESYDPVTRKHKTVERNRKEKRESIKDKAIHLLD</sequence>
<dbReference type="PANTHER" id="PTHR36319">
    <property type="entry name" value="PROTEIN GIGANTEA"/>
    <property type="match status" value="1"/>
</dbReference>
<name>A0AAN9FHN9_CROPI</name>
<protein>
    <submittedName>
        <fullName evidence="1">Uncharacterized protein</fullName>
    </submittedName>
</protein>